<keyword evidence="1" id="KW-0472">Membrane</keyword>
<evidence type="ECO:0000313" key="3">
    <source>
        <dbReference type="EnsemblProtists" id="EKX31672"/>
    </source>
</evidence>
<dbReference type="HOGENOM" id="CLU_2268958_0_0_1"/>
<gene>
    <name evidence="2" type="ORF">GUITHDRAFT_122133</name>
</gene>
<keyword evidence="1" id="KW-0812">Transmembrane</keyword>
<organism evidence="2">
    <name type="scientific">Guillardia theta (strain CCMP2712)</name>
    <name type="common">Cryptophyte</name>
    <dbReference type="NCBI Taxonomy" id="905079"/>
    <lineage>
        <taxon>Eukaryota</taxon>
        <taxon>Cryptophyceae</taxon>
        <taxon>Pyrenomonadales</taxon>
        <taxon>Geminigeraceae</taxon>
        <taxon>Guillardia</taxon>
    </lineage>
</organism>
<dbReference type="EnsemblProtists" id="EKX31672">
    <property type="protein sequence ID" value="EKX31672"/>
    <property type="gene ID" value="GUITHDRAFT_122133"/>
</dbReference>
<feature type="transmembrane region" description="Helical" evidence="1">
    <location>
        <begin position="6"/>
        <end position="26"/>
    </location>
</feature>
<name>L1I6E9_GUITC</name>
<evidence type="ECO:0000313" key="4">
    <source>
        <dbReference type="Proteomes" id="UP000011087"/>
    </source>
</evidence>
<dbReference type="Proteomes" id="UP000011087">
    <property type="component" value="Unassembled WGS sequence"/>
</dbReference>
<sequence length="103" mass="11455">MGYSWVTVVIVLFIWISSCMTLVYLVKRAMITHGLHLRRGVQVAQVEDHQEPTAPPLDAQEDTGFIVGIVSECAYVPDCVGRSVKHETMPACGQFSRLQSIHV</sequence>
<dbReference type="EMBL" id="JH993249">
    <property type="protein sequence ID" value="EKX31672.1"/>
    <property type="molecule type" value="Genomic_DNA"/>
</dbReference>
<reference evidence="2 4" key="1">
    <citation type="journal article" date="2012" name="Nature">
        <title>Algal genomes reveal evolutionary mosaicism and the fate of nucleomorphs.</title>
        <authorList>
            <consortium name="DOE Joint Genome Institute"/>
            <person name="Curtis B.A."/>
            <person name="Tanifuji G."/>
            <person name="Burki F."/>
            <person name="Gruber A."/>
            <person name="Irimia M."/>
            <person name="Maruyama S."/>
            <person name="Arias M.C."/>
            <person name="Ball S.G."/>
            <person name="Gile G.H."/>
            <person name="Hirakawa Y."/>
            <person name="Hopkins J.F."/>
            <person name="Kuo A."/>
            <person name="Rensing S.A."/>
            <person name="Schmutz J."/>
            <person name="Symeonidi A."/>
            <person name="Elias M."/>
            <person name="Eveleigh R.J."/>
            <person name="Herman E.K."/>
            <person name="Klute M.J."/>
            <person name="Nakayama T."/>
            <person name="Obornik M."/>
            <person name="Reyes-Prieto A."/>
            <person name="Armbrust E.V."/>
            <person name="Aves S.J."/>
            <person name="Beiko R.G."/>
            <person name="Coutinho P."/>
            <person name="Dacks J.B."/>
            <person name="Durnford D.G."/>
            <person name="Fast N.M."/>
            <person name="Green B.R."/>
            <person name="Grisdale C.J."/>
            <person name="Hempel F."/>
            <person name="Henrissat B."/>
            <person name="Hoppner M.P."/>
            <person name="Ishida K."/>
            <person name="Kim E."/>
            <person name="Koreny L."/>
            <person name="Kroth P.G."/>
            <person name="Liu Y."/>
            <person name="Malik S.B."/>
            <person name="Maier U.G."/>
            <person name="McRose D."/>
            <person name="Mock T."/>
            <person name="Neilson J.A."/>
            <person name="Onodera N.T."/>
            <person name="Poole A.M."/>
            <person name="Pritham E.J."/>
            <person name="Richards T.A."/>
            <person name="Rocap G."/>
            <person name="Roy S.W."/>
            <person name="Sarai C."/>
            <person name="Schaack S."/>
            <person name="Shirato S."/>
            <person name="Slamovits C.H."/>
            <person name="Spencer D.F."/>
            <person name="Suzuki S."/>
            <person name="Worden A.Z."/>
            <person name="Zauner S."/>
            <person name="Barry K."/>
            <person name="Bell C."/>
            <person name="Bharti A.K."/>
            <person name="Crow J.A."/>
            <person name="Grimwood J."/>
            <person name="Kramer R."/>
            <person name="Lindquist E."/>
            <person name="Lucas S."/>
            <person name="Salamov A."/>
            <person name="McFadden G.I."/>
            <person name="Lane C.E."/>
            <person name="Keeling P.J."/>
            <person name="Gray M.W."/>
            <person name="Grigoriev I.V."/>
            <person name="Archibald J.M."/>
        </authorList>
    </citation>
    <scope>NUCLEOTIDE SEQUENCE</scope>
    <source>
        <strain evidence="2 4">CCMP2712</strain>
    </source>
</reference>
<dbReference type="RefSeq" id="XP_005818652.1">
    <property type="nucleotide sequence ID" value="XM_005818595.1"/>
</dbReference>
<reference evidence="4" key="2">
    <citation type="submission" date="2012-11" db="EMBL/GenBank/DDBJ databases">
        <authorList>
            <person name="Kuo A."/>
            <person name="Curtis B.A."/>
            <person name="Tanifuji G."/>
            <person name="Burki F."/>
            <person name="Gruber A."/>
            <person name="Irimia M."/>
            <person name="Maruyama S."/>
            <person name="Arias M.C."/>
            <person name="Ball S.G."/>
            <person name="Gile G.H."/>
            <person name="Hirakawa Y."/>
            <person name="Hopkins J.F."/>
            <person name="Rensing S.A."/>
            <person name="Schmutz J."/>
            <person name="Symeonidi A."/>
            <person name="Elias M."/>
            <person name="Eveleigh R.J."/>
            <person name="Herman E.K."/>
            <person name="Klute M.J."/>
            <person name="Nakayama T."/>
            <person name="Obornik M."/>
            <person name="Reyes-Prieto A."/>
            <person name="Armbrust E.V."/>
            <person name="Aves S.J."/>
            <person name="Beiko R.G."/>
            <person name="Coutinho P."/>
            <person name="Dacks J.B."/>
            <person name="Durnford D.G."/>
            <person name="Fast N.M."/>
            <person name="Green B.R."/>
            <person name="Grisdale C."/>
            <person name="Hempe F."/>
            <person name="Henrissat B."/>
            <person name="Hoppner M.P."/>
            <person name="Ishida K.-I."/>
            <person name="Kim E."/>
            <person name="Koreny L."/>
            <person name="Kroth P.G."/>
            <person name="Liu Y."/>
            <person name="Malik S.-B."/>
            <person name="Maier U.G."/>
            <person name="McRose D."/>
            <person name="Mock T."/>
            <person name="Neilson J.A."/>
            <person name="Onodera N.T."/>
            <person name="Poole A.M."/>
            <person name="Pritham E.J."/>
            <person name="Richards T.A."/>
            <person name="Rocap G."/>
            <person name="Roy S.W."/>
            <person name="Sarai C."/>
            <person name="Schaack S."/>
            <person name="Shirato S."/>
            <person name="Slamovits C.H."/>
            <person name="Spencer D.F."/>
            <person name="Suzuki S."/>
            <person name="Worden A.Z."/>
            <person name="Zauner S."/>
            <person name="Barry K."/>
            <person name="Bell C."/>
            <person name="Bharti A.K."/>
            <person name="Crow J.A."/>
            <person name="Grimwood J."/>
            <person name="Kramer R."/>
            <person name="Lindquist E."/>
            <person name="Lucas S."/>
            <person name="Salamov A."/>
            <person name="McFadden G.I."/>
            <person name="Lane C.E."/>
            <person name="Keeling P.J."/>
            <person name="Gray M.W."/>
            <person name="Grigoriev I.V."/>
            <person name="Archibald J.M."/>
        </authorList>
    </citation>
    <scope>NUCLEOTIDE SEQUENCE</scope>
    <source>
        <strain evidence="4">CCMP2712</strain>
    </source>
</reference>
<accession>L1I6E9</accession>
<keyword evidence="4" id="KW-1185">Reference proteome</keyword>
<proteinExistence type="predicted"/>
<evidence type="ECO:0000313" key="2">
    <source>
        <dbReference type="EMBL" id="EKX31672.1"/>
    </source>
</evidence>
<dbReference type="GeneID" id="17288401"/>
<reference evidence="3" key="3">
    <citation type="submission" date="2016-03" db="UniProtKB">
        <authorList>
            <consortium name="EnsemblProtists"/>
        </authorList>
    </citation>
    <scope>IDENTIFICATION</scope>
</reference>
<protein>
    <submittedName>
        <fullName evidence="2 3">Uncharacterized protein</fullName>
    </submittedName>
</protein>
<dbReference type="AlphaFoldDB" id="L1I6E9"/>
<keyword evidence="1" id="KW-1133">Transmembrane helix</keyword>
<evidence type="ECO:0000256" key="1">
    <source>
        <dbReference type="SAM" id="Phobius"/>
    </source>
</evidence>
<dbReference type="PaxDb" id="55529-EKX31672"/>
<dbReference type="KEGG" id="gtt:GUITHDRAFT_122133"/>